<gene>
    <name evidence="2" type="ORF">E2R57_00625</name>
</gene>
<dbReference type="EMBL" id="SMZQ01000001">
    <property type="protein sequence ID" value="TDL41215.1"/>
    <property type="molecule type" value="Genomic_DNA"/>
</dbReference>
<dbReference type="OrthoDB" id="5144556at2"/>
<sequence length="287" mass="31563">MDVTDFLTRRGGAARASHLNKAGFTRTTVDQAVELGVVRKVRRGIYAVPHEGLLTTAIAAGGRLTCISAAPVYKLWTLSSPTCVHLCRSHPSNTPGTKDHGRPQHPMHAWLPVLGLADVLIHALRCLPELEALVMVQSAVGSGSISLDFLYAKCHGRRNGKARSVLDLVIPRADSVLEVLANVYFARAGLRVRRHVVIPGVGEVDFLVEEIIVVETDGSTHFEPKAVKRDQRRNNRSLLGGYLVLRYYYDDVMYTPEAMVAEVQAVLDLWRRGAFTAGTELYVDPFA</sequence>
<evidence type="ECO:0000313" key="2">
    <source>
        <dbReference type="EMBL" id="TDL41215.1"/>
    </source>
</evidence>
<dbReference type="Gene3D" id="3.40.960.10">
    <property type="entry name" value="VSR Endonuclease"/>
    <property type="match status" value="1"/>
</dbReference>
<protein>
    <submittedName>
        <fullName evidence="2">DUF559 domain-containing protein</fullName>
    </submittedName>
</protein>
<comment type="caution">
    <text evidence="2">The sequence shown here is derived from an EMBL/GenBank/DDBJ whole genome shotgun (WGS) entry which is preliminary data.</text>
</comment>
<dbReference type="Pfam" id="PF04480">
    <property type="entry name" value="DUF559"/>
    <property type="match status" value="1"/>
</dbReference>
<dbReference type="SUPFAM" id="SSF52980">
    <property type="entry name" value="Restriction endonuclease-like"/>
    <property type="match status" value="1"/>
</dbReference>
<dbReference type="AlphaFoldDB" id="A0A4R5YD79"/>
<name>A0A4R5YD79_9MICC</name>
<dbReference type="InterPro" id="IPR011335">
    <property type="entry name" value="Restrct_endonuc-II-like"/>
</dbReference>
<accession>A0A4R5YD79</accession>
<evidence type="ECO:0000259" key="1">
    <source>
        <dbReference type="Pfam" id="PF04480"/>
    </source>
</evidence>
<dbReference type="Proteomes" id="UP000294621">
    <property type="component" value="Unassembled WGS sequence"/>
</dbReference>
<organism evidence="2 3">
    <name type="scientific">Arthrobacter nitrophenolicus</name>
    <dbReference type="NCBI Taxonomy" id="683150"/>
    <lineage>
        <taxon>Bacteria</taxon>
        <taxon>Bacillati</taxon>
        <taxon>Actinomycetota</taxon>
        <taxon>Actinomycetes</taxon>
        <taxon>Micrococcales</taxon>
        <taxon>Micrococcaceae</taxon>
        <taxon>Arthrobacter</taxon>
    </lineage>
</organism>
<evidence type="ECO:0000313" key="3">
    <source>
        <dbReference type="Proteomes" id="UP000294621"/>
    </source>
</evidence>
<proteinExistence type="predicted"/>
<dbReference type="InterPro" id="IPR007569">
    <property type="entry name" value="DUF559"/>
</dbReference>
<reference evidence="2 3" key="1">
    <citation type="submission" date="2019-03" db="EMBL/GenBank/DDBJ databases">
        <title>Genome Sequencing and Assembly of Various Microbes Isolated from Partially Reclaimed Soil and Acid Mine Drainage (AMD) Site.</title>
        <authorList>
            <person name="Steinbock B."/>
            <person name="Bechtold R."/>
            <person name="Sevigny J.L."/>
            <person name="Thomas D."/>
            <person name="Cuthill L.R."/>
            <person name="Aveiro Johannsen E.J."/>
            <person name="Thomas K."/>
            <person name="Ghosh A."/>
        </authorList>
    </citation>
    <scope>NUCLEOTIDE SEQUENCE [LARGE SCALE GENOMIC DNA]</scope>
    <source>
        <strain evidence="2 3">S-A1</strain>
    </source>
</reference>
<feature type="domain" description="DUF559" evidence="1">
    <location>
        <begin position="189"/>
        <end position="267"/>
    </location>
</feature>